<dbReference type="EMBL" id="JABFAA010000005">
    <property type="protein sequence ID" value="MBA0683133.1"/>
    <property type="molecule type" value="Genomic_DNA"/>
</dbReference>
<comment type="caution">
    <text evidence="2">The sequence shown here is derived from an EMBL/GenBank/DDBJ whole genome shotgun (WGS) entry which is preliminary data.</text>
</comment>
<dbReference type="GO" id="GO:0051607">
    <property type="term" value="P:defense response to virus"/>
    <property type="evidence" value="ECO:0007669"/>
    <property type="project" value="InterPro"/>
</dbReference>
<evidence type="ECO:0000259" key="1">
    <source>
        <dbReference type="Pfam" id="PF03468"/>
    </source>
</evidence>
<protein>
    <recommendedName>
        <fullName evidence="1">XS domain-containing protein</fullName>
    </recommendedName>
</protein>
<dbReference type="Gene3D" id="3.30.70.2890">
    <property type="entry name" value="XS domain"/>
    <property type="match status" value="1"/>
</dbReference>
<dbReference type="PANTHER" id="PTHR46602:SF6">
    <property type="entry name" value="XS DOMAIN-CONTAINING PROTEIN-RELATED"/>
    <property type="match status" value="1"/>
</dbReference>
<dbReference type="InterPro" id="IPR005380">
    <property type="entry name" value="XS_domain"/>
</dbReference>
<accession>A0A7J8X7A7</accession>
<dbReference type="PANTHER" id="PTHR46602">
    <property type="entry name" value="PROTEIN SUPPRESSOR OF GENE SILENCING 3"/>
    <property type="match status" value="1"/>
</dbReference>
<dbReference type="AlphaFoldDB" id="A0A7J8X7A7"/>
<dbReference type="GO" id="GO:0031047">
    <property type="term" value="P:regulatory ncRNA-mediated gene silencing"/>
    <property type="evidence" value="ECO:0007669"/>
    <property type="project" value="InterPro"/>
</dbReference>
<organism evidence="2 3">
    <name type="scientific">Gossypium aridum</name>
    <name type="common">American cotton</name>
    <name type="synonym">Erioxylum aridum</name>
    <dbReference type="NCBI Taxonomy" id="34290"/>
    <lineage>
        <taxon>Eukaryota</taxon>
        <taxon>Viridiplantae</taxon>
        <taxon>Streptophyta</taxon>
        <taxon>Embryophyta</taxon>
        <taxon>Tracheophyta</taxon>
        <taxon>Spermatophyta</taxon>
        <taxon>Magnoliopsida</taxon>
        <taxon>eudicotyledons</taxon>
        <taxon>Gunneridae</taxon>
        <taxon>Pentapetalae</taxon>
        <taxon>rosids</taxon>
        <taxon>malvids</taxon>
        <taxon>Malvales</taxon>
        <taxon>Malvaceae</taxon>
        <taxon>Malvoideae</taxon>
        <taxon>Gossypium</taxon>
    </lineage>
</organism>
<evidence type="ECO:0000313" key="3">
    <source>
        <dbReference type="Proteomes" id="UP000593577"/>
    </source>
</evidence>
<dbReference type="Proteomes" id="UP000593577">
    <property type="component" value="Unassembled WGS sequence"/>
</dbReference>
<proteinExistence type="predicted"/>
<dbReference type="InterPro" id="IPR038588">
    <property type="entry name" value="XS_domain_sf"/>
</dbReference>
<dbReference type="Pfam" id="PF03468">
    <property type="entry name" value="XS"/>
    <property type="match status" value="1"/>
</dbReference>
<feature type="domain" description="XS" evidence="1">
    <location>
        <begin position="1"/>
        <end position="44"/>
    </location>
</feature>
<keyword evidence="3" id="KW-1185">Reference proteome</keyword>
<feature type="non-terminal residue" evidence="2">
    <location>
        <position position="1"/>
    </location>
</feature>
<dbReference type="InterPro" id="IPR044287">
    <property type="entry name" value="SGS3"/>
</dbReference>
<sequence length="248" mass="29536">AVRLHKHFKEQGRDRDAWDHSRVPFCPGGKRQLYGYIAIKEDLDVFNRHSQGNSKLKFELRSYQEMVESQIKKINDNSQQLTRLKKKVAQEQQHSQVLAESLGRLSEKLHQTKEPKNSIVRQRAILQHEQNKEELIAKEQYFKEKINTIYQSIDSKEDNFEKLQRAASERVKQSNTNPIHDKDECSAIELHEKNIGEFNAEREKLMKSRQDRRLAITLRYWEDLVKLEEGFEKELTLLMEKYTHRILH</sequence>
<gene>
    <name evidence="2" type="ORF">Goari_024808</name>
</gene>
<reference evidence="2 3" key="1">
    <citation type="journal article" date="2019" name="Genome Biol. Evol.">
        <title>Insights into the evolution of the New World diploid cottons (Gossypium, subgenus Houzingenia) based on genome sequencing.</title>
        <authorList>
            <person name="Grover C.E."/>
            <person name="Arick M.A. 2nd"/>
            <person name="Thrash A."/>
            <person name="Conover J.L."/>
            <person name="Sanders W.S."/>
            <person name="Peterson D.G."/>
            <person name="Frelichowski J.E."/>
            <person name="Scheffler J.A."/>
            <person name="Scheffler B.E."/>
            <person name="Wendel J.F."/>
        </authorList>
    </citation>
    <scope>NUCLEOTIDE SEQUENCE [LARGE SCALE GENOMIC DNA]</scope>
    <source>
        <strain evidence="2">185</strain>
        <tissue evidence="2">Leaf</tissue>
    </source>
</reference>
<name>A0A7J8X7A7_GOSAI</name>
<evidence type="ECO:0000313" key="2">
    <source>
        <dbReference type="EMBL" id="MBA0683133.1"/>
    </source>
</evidence>